<organism evidence="2 3">
    <name type="scientific">Candidatus Borkfalkia ceftriaxoniphila</name>
    <dbReference type="NCBI Taxonomy" id="2508949"/>
    <lineage>
        <taxon>Bacteria</taxon>
        <taxon>Bacillati</taxon>
        <taxon>Bacillota</taxon>
        <taxon>Clostridia</taxon>
        <taxon>Christensenellales</taxon>
        <taxon>Christensenellaceae</taxon>
        <taxon>Candidatus Borkfalkia</taxon>
    </lineage>
</organism>
<protein>
    <recommendedName>
        <fullName evidence="4">WGR domain-containing protein</fullName>
    </recommendedName>
</protein>
<accession>A0A4Q2KDI9</accession>
<evidence type="ECO:0000313" key="2">
    <source>
        <dbReference type="EMBL" id="RXZ61572.1"/>
    </source>
</evidence>
<dbReference type="Proteomes" id="UP000291269">
    <property type="component" value="Unassembled WGS sequence"/>
</dbReference>
<proteinExistence type="predicted"/>
<evidence type="ECO:0000313" key="3">
    <source>
        <dbReference type="Proteomes" id="UP000291269"/>
    </source>
</evidence>
<dbReference type="EMBL" id="SDOZ01000002">
    <property type="protein sequence ID" value="RXZ61419.1"/>
    <property type="molecule type" value="Genomic_DNA"/>
</dbReference>
<keyword evidence="3" id="KW-1185">Reference proteome</keyword>
<evidence type="ECO:0000313" key="1">
    <source>
        <dbReference type="EMBL" id="RXZ61419.1"/>
    </source>
</evidence>
<name>A0A4Q2KDI9_9FIRM</name>
<evidence type="ECO:0008006" key="4">
    <source>
        <dbReference type="Google" id="ProtNLM"/>
    </source>
</evidence>
<comment type="caution">
    <text evidence="2">The sequence shown here is derived from an EMBL/GenBank/DDBJ whole genome shotgun (WGS) entry which is preliminary data.</text>
</comment>
<dbReference type="AlphaFoldDB" id="A0A4Q2KDI9"/>
<gene>
    <name evidence="1" type="ORF">ESZ91_03245</name>
    <name evidence="2" type="ORF">ESZ91_04040</name>
</gene>
<dbReference type="RefSeq" id="WP_129224097.1">
    <property type="nucleotide sequence ID" value="NZ_SDOZ01000002.1"/>
</dbReference>
<dbReference type="EMBL" id="SDOZ01000002">
    <property type="protein sequence ID" value="RXZ61572.1"/>
    <property type="molecule type" value="Genomic_DNA"/>
</dbReference>
<reference evidence="2 3" key="1">
    <citation type="journal article" date="2019" name="Gut">
        <title>Antibiotics-induced monodominance of a novel gut bacterial order.</title>
        <authorList>
            <person name="Hildebrand F."/>
            <person name="Moitinho-Silva L."/>
            <person name="Blasche S."/>
            <person name="Jahn M.T."/>
            <person name="Gossmann T.I."/>
            <person name="Heuerta-Cepas J."/>
            <person name="Hercog R."/>
            <person name="Luetge M."/>
            <person name="Bahram M."/>
            <person name="Pryszlak A."/>
            <person name="Alves R.J."/>
            <person name="Waszak S.M."/>
            <person name="Zhu A."/>
            <person name="Ye L."/>
            <person name="Costea P.I."/>
            <person name="Aalvink S."/>
            <person name="Belzer C."/>
            <person name="Forslund S.K."/>
            <person name="Sunagawa S."/>
            <person name="Hentschel U."/>
            <person name="Merten C."/>
            <person name="Patil K.R."/>
            <person name="Benes V."/>
            <person name="Bork P."/>
        </authorList>
    </citation>
    <scope>NUCLEOTIDE SEQUENCE [LARGE SCALE GENOMIC DNA]</scope>
    <source>
        <strain evidence="2 3">HDS1380</strain>
    </source>
</reference>
<sequence>MKTIFYYYNRYAGLVFRYSDGNGGHIEQCYMFYSFRDALQKFRKEFGLQRKHIRLVDLYKEPLTCSTKSKK</sequence>